<protein>
    <recommendedName>
        <fullName evidence="4">PGF-CTERM archaeal protein-sorting signal domain-containing protein</fullName>
    </recommendedName>
</protein>
<dbReference type="OrthoDB" id="103676at2157"/>
<dbReference type="Pfam" id="PF18204">
    <property type="entry name" value="PGF-CTERM"/>
    <property type="match status" value="1"/>
</dbReference>
<gene>
    <name evidence="5" type="ORF">ANME2D_01247</name>
</gene>
<dbReference type="EMBL" id="JMIY01000002">
    <property type="protein sequence ID" value="KCZ72812.1"/>
    <property type="molecule type" value="Genomic_DNA"/>
</dbReference>
<keyword evidence="3" id="KW-0812">Transmembrane</keyword>
<dbReference type="NCBIfam" id="TIGR04279">
    <property type="entry name" value="TIGR04279 domain"/>
    <property type="match status" value="1"/>
</dbReference>
<evidence type="ECO:0000313" key="5">
    <source>
        <dbReference type="EMBL" id="KCZ72812.1"/>
    </source>
</evidence>
<dbReference type="InterPro" id="IPR026371">
    <property type="entry name" value="PGF_CTERM"/>
</dbReference>
<feature type="region of interest" description="Disordered" evidence="2">
    <location>
        <begin position="374"/>
        <end position="395"/>
    </location>
</feature>
<evidence type="ECO:0000256" key="3">
    <source>
        <dbReference type="SAM" id="Phobius"/>
    </source>
</evidence>
<evidence type="ECO:0000259" key="4">
    <source>
        <dbReference type="Pfam" id="PF18204"/>
    </source>
</evidence>
<evidence type="ECO:0000256" key="1">
    <source>
        <dbReference type="ARBA" id="ARBA00022729"/>
    </source>
</evidence>
<keyword evidence="3" id="KW-1133">Transmembrane helix</keyword>
<name>A0A062V673_9EURY</name>
<feature type="domain" description="PGF-CTERM archaeal protein-sorting signal" evidence="4">
    <location>
        <begin position="579"/>
        <end position="600"/>
    </location>
</feature>
<dbReference type="PATRIC" id="fig|1392998.3.peg.827"/>
<keyword evidence="6" id="KW-1185">Reference proteome</keyword>
<evidence type="ECO:0000256" key="2">
    <source>
        <dbReference type="SAM" id="MobiDB-lite"/>
    </source>
</evidence>
<feature type="compositionally biased region" description="Gly residues" evidence="2">
    <location>
        <begin position="376"/>
        <end position="392"/>
    </location>
</feature>
<proteinExistence type="predicted"/>
<dbReference type="NCBIfam" id="TIGR04213">
    <property type="entry name" value="PGF_pre_PGF"/>
    <property type="match status" value="1"/>
</dbReference>
<sequence length="602" mass="64312">MVTIIKNVSTKNKLITMSIILIMLVLVHPASAGVSFNYSNVSTNNYTITDSVLNSNNFIRLVDGNIEMPSVTLKFAINKTLVDGGKSLVLNSSSFGPRTTSIPNQKVYYKGSGDTAAVSYIVDASDSFAGVQVNVSTFKQVSNNVPFFSDLSVALLDFSDLKNTWNNDTKILDEFITAVNNENKINEIMVTLNSGGDYGPLSQNLAPGNYLILVTKGSDPREIITWNIIKVMPFSSSIVVGDGTGTAAPGSDFNVNISLSSSAPEESYTYITSIINRSDYADNLGKINITWDSSQTLAQATRINGIVMNDASALTDIIPRSSTTRTTASSKSAGLTLNTAALPAGSYLVHTMAFNSTNLMVAFDQRLLTLSSATTTGGGGSGSGESSGGGGVTTSEPLDNILKAESYVKNLIANTSVAYIFTAPEHGIYKIVVTGSENEDNVAVRVEVLKGVSKIVTASPPGAVYKNVNIWAGTKRIKEALIMFKVENSWLEGNGIAGDDIRILRWDGSRWVWIETKETDKDSTYTYYEAKTENLGVFAISSVKGVAVPTETAVVSTPQVTTPVSTSGAVATPPERKWIPGFEAVLAITGILAVAYMLKREK</sequence>
<dbReference type="InterPro" id="IPR026453">
    <property type="entry name" value="PGF_pre_PGF"/>
</dbReference>
<comment type="caution">
    <text evidence="5">The sequence shown here is derived from an EMBL/GenBank/DDBJ whole genome shotgun (WGS) entry which is preliminary data.</text>
</comment>
<evidence type="ECO:0000313" key="6">
    <source>
        <dbReference type="Proteomes" id="UP000027153"/>
    </source>
</evidence>
<organism evidence="5 6">
    <name type="scientific">Candidatus Methanoperedens nitratireducens</name>
    <dbReference type="NCBI Taxonomy" id="1392998"/>
    <lineage>
        <taxon>Archaea</taxon>
        <taxon>Methanobacteriati</taxon>
        <taxon>Methanobacteriota</taxon>
        <taxon>Stenosarchaea group</taxon>
        <taxon>Methanomicrobia</taxon>
        <taxon>Methanosarcinales</taxon>
        <taxon>ANME-2 cluster</taxon>
        <taxon>Candidatus Methanoperedentaceae</taxon>
        <taxon>Candidatus Methanoperedens</taxon>
    </lineage>
</organism>
<dbReference type="InterPro" id="IPR026595">
    <property type="entry name" value="CHP04279"/>
</dbReference>
<reference evidence="5 6" key="1">
    <citation type="journal article" date="2013" name="Nature">
        <title>Anaerobic oxidation of methane coupled to nitrate reduction in a novel archaeal lineage.</title>
        <authorList>
            <person name="Haroon M.F."/>
            <person name="Hu S."/>
            <person name="Shi Y."/>
            <person name="Imelfort M."/>
            <person name="Keller J."/>
            <person name="Hugenholtz P."/>
            <person name="Yuan Z."/>
            <person name="Tyson G.W."/>
        </authorList>
    </citation>
    <scope>NUCLEOTIDE SEQUENCE [LARGE SCALE GENOMIC DNA]</scope>
    <source>
        <strain evidence="5 6">ANME-2d</strain>
    </source>
</reference>
<keyword evidence="1" id="KW-0732">Signal</keyword>
<accession>A0A062V673</accession>
<dbReference type="RefSeq" id="WP_048089832.1">
    <property type="nucleotide sequence ID" value="NZ_JMIY01000002.1"/>
</dbReference>
<dbReference type="Proteomes" id="UP000027153">
    <property type="component" value="Unassembled WGS sequence"/>
</dbReference>
<keyword evidence="3" id="KW-0472">Membrane</keyword>
<feature type="transmembrane region" description="Helical" evidence="3">
    <location>
        <begin position="578"/>
        <end position="598"/>
    </location>
</feature>
<dbReference type="AlphaFoldDB" id="A0A062V673"/>